<dbReference type="EMBL" id="LTAN01000004">
    <property type="protein sequence ID" value="OBR09986.1"/>
    <property type="molecule type" value="Genomic_DNA"/>
</dbReference>
<gene>
    <name evidence="1" type="ORF">CH63R_05678</name>
</gene>
<dbReference type="AlphaFoldDB" id="A0A1B7YD34"/>
<dbReference type="RefSeq" id="XP_018158503.1">
    <property type="nucleotide sequence ID" value="XM_018300653.1"/>
</dbReference>
<protein>
    <submittedName>
        <fullName evidence="1">Uncharacterized protein</fullName>
    </submittedName>
</protein>
<keyword evidence="2" id="KW-1185">Reference proteome</keyword>
<accession>A0A1B7YD34</accession>
<proteinExistence type="predicted"/>
<dbReference type="VEuPathDB" id="FungiDB:CH63R_05678"/>
<organism evidence="1 2">
    <name type="scientific">Colletotrichum higginsianum (strain IMI 349063)</name>
    <name type="common">Crucifer anthracnose fungus</name>
    <dbReference type="NCBI Taxonomy" id="759273"/>
    <lineage>
        <taxon>Eukaryota</taxon>
        <taxon>Fungi</taxon>
        <taxon>Dikarya</taxon>
        <taxon>Ascomycota</taxon>
        <taxon>Pezizomycotina</taxon>
        <taxon>Sordariomycetes</taxon>
        <taxon>Hypocreomycetidae</taxon>
        <taxon>Glomerellales</taxon>
        <taxon>Glomerellaceae</taxon>
        <taxon>Colletotrichum</taxon>
        <taxon>Colletotrichum destructivum species complex</taxon>
    </lineage>
</organism>
<evidence type="ECO:0000313" key="2">
    <source>
        <dbReference type="Proteomes" id="UP000092177"/>
    </source>
</evidence>
<sequence length="99" mass="11713">MFNRDDKTRQDRQDGSTNFYLDATLSIPRHPYQTLQNAVRRARHLVDRTCPPPIPMCRRVSGRWLFPGSPQFRDKFIGRRSPYQFITSGYRQRDLQQGA</sequence>
<evidence type="ECO:0000313" key="1">
    <source>
        <dbReference type="EMBL" id="OBR09986.1"/>
    </source>
</evidence>
<comment type="caution">
    <text evidence="1">The sequence shown here is derived from an EMBL/GenBank/DDBJ whole genome shotgun (WGS) entry which is preliminary data.</text>
</comment>
<name>A0A1B7YD34_COLHI</name>
<reference evidence="2" key="1">
    <citation type="journal article" date="2017" name="BMC Genomics">
        <title>Gapless genome assembly of Colletotrichum higginsianum reveals chromosome structure and association of transposable elements with secondary metabolite gene clusters.</title>
        <authorList>
            <person name="Dallery J.-F."/>
            <person name="Lapalu N."/>
            <person name="Zampounis A."/>
            <person name="Pigne S."/>
            <person name="Luyten I."/>
            <person name="Amselem J."/>
            <person name="Wittenberg A.H.J."/>
            <person name="Zhou S."/>
            <person name="de Queiroz M.V."/>
            <person name="Robin G.P."/>
            <person name="Auger A."/>
            <person name="Hainaut M."/>
            <person name="Henrissat B."/>
            <person name="Kim K.-T."/>
            <person name="Lee Y.-H."/>
            <person name="Lespinet O."/>
            <person name="Schwartz D.C."/>
            <person name="Thon M.R."/>
            <person name="O'Connell R.J."/>
        </authorList>
    </citation>
    <scope>NUCLEOTIDE SEQUENCE [LARGE SCALE GENOMIC DNA]</scope>
    <source>
        <strain evidence="2">IMI 349063</strain>
    </source>
</reference>
<dbReference type="Proteomes" id="UP000092177">
    <property type="component" value="Chromosome 4"/>
</dbReference>
<dbReference type="KEGG" id="chig:CH63R_05678"/>
<dbReference type="GeneID" id="28864760"/>